<dbReference type="InterPro" id="IPR013783">
    <property type="entry name" value="Ig-like_fold"/>
</dbReference>
<dbReference type="Proteomes" id="UP000600139">
    <property type="component" value="Unassembled WGS sequence"/>
</dbReference>
<dbReference type="Gene3D" id="2.60.120.260">
    <property type="entry name" value="Galactose-binding domain-like"/>
    <property type="match status" value="1"/>
</dbReference>
<feature type="domain" description="Fibronectin type-III" evidence="2">
    <location>
        <begin position="298"/>
        <end position="398"/>
    </location>
</feature>
<evidence type="ECO:0000259" key="3">
    <source>
        <dbReference type="PROSITE" id="PS51841"/>
    </source>
</evidence>
<dbReference type="PROSITE" id="PS51841">
    <property type="entry name" value="LTD"/>
    <property type="match status" value="1"/>
</dbReference>
<feature type="chain" id="PRO_5038025890" evidence="1">
    <location>
        <begin position="24"/>
        <end position="1904"/>
    </location>
</feature>
<protein>
    <submittedName>
        <fullName evidence="4">Lamin tail domain-containing protein</fullName>
    </submittedName>
</protein>
<feature type="domain" description="Fibronectin type-III" evidence="2">
    <location>
        <begin position="199"/>
        <end position="297"/>
    </location>
</feature>
<dbReference type="Pfam" id="PF08757">
    <property type="entry name" value="CotH"/>
    <property type="match status" value="1"/>
</dbReference>
<dbReference type="InterPro" id="IPR001322">
    <property type="entry name" value="Lamin_tail_dom"/>
</dbReference>
<feature type="signal peptide" evidence="1">
    <location>
        <begin position="1"/>
        <end position="23"/>
    </location>
</feature>
<dbReference type="Pfam" id="PF22825">
    <property type="entry name" value="HpiC1-like"/>
    <property type="match status" value="1"/>
</dbReference>
<gene>
    <name evidence="4" type="ORF">JIN84_13615</name>
</gene>
<dbReference type="EMBL" id="JAENIK010000011">
    <property type="protein sequence ID" value="MBK1816658.1"/>
    <property type="molecule type" value="Genomic_DNA"/>
</dbReference>
<comment type="caution">
    <text evidence="4">The sequence shown here is derived from an EMBL/GenBank/DDBJ whole genome shotgun (WGS) entry which is preliminary data.</text>
</comment>
<sequence>MMFHTRLARLVSLAALIFQPLTAAPVSIGDFSFEGNTLTSGGYSSAIGPEWTGTGGPNNGSSFEEYINGFSSDGTDHLGMVQDYDVWQDLGVTYQVNTRYTLTVGVGNRSGLTSPGNQTQYLLADSTGVVRATGSHSVYGTVPAGTFADAPPLVFDTQANPSAVGKTIRILLRARGEGRSHFDNIRLDASPLFPPGSAVLSTLPATGITAATATLNGEVTSVGNSAPTVTIFWGSSSGANVPADWQHSTTLTGTQSAAFSTQIGGLAANTTYHFIARATNGAGDSWSNEESFETSPLPPTVVTGNATNIGSRGASLGAVITANGGESPAITIYYGTTDGGDTPGDWQASIPPGSIDSSGKGTATGLQVATPYFFRAFAANSGGGSWASNTSTFTTLSITSAQVENAAPTGITGTTATLRGEVTDDGNDPPDITIFYGLTDGGTDPASWTHSAAVGVDGGNFTRFVAGLTTNTTYYFRCRAINGAGTAWADSSDTFATTSLVNSTPVINEIHYHPDDDATLGPIPLEFVELHNPGDSAVDLANWKLADGITFTFPSGTTLNPGGYIVIAQDPATLLAKYGVSALGPYGGKLSNSGETIELRDASNNLKDTVSYQQGFPWPTSADGAGSSMELVNAALDNDVGGSWRSSNSPGTAEVSYISPSSGGWKYKRGTAEASAPVAAWRDFGYNDAAWSSSTAPFGYGGSYTIATNLNAGNAMRNVHRTVYYRKNFTMASNLPTRISLSIRHDDAFVAWINGVEVARSVTAPSGQIPYNYSGSIDGHPATEWETFTFNTVVNGENILRGGTNVLCVHSLNESTGSSDYFFDAGLFKPAVPNDTAPTPGAANSSRITTPLVPPQIRQVAHTPQQPVANVPVTVTARITDPDGMGAVSLSYQLVDPGGYIRLTDSNYLTNWTSVPMVDNGTNGDAVAGDSNFTAVLPASLQTHRRLVRYRISFADSLGNPQTVPYTDDEQPNFAYFVYNGVPAWTGTIRPGAPTVTYPVSGLPNVRTYQLIADATDVNNSQYSGGYNGMRFRGTIVYDGIVYDHIEFKNRGIGSTYQAGKNKWNIFFNRTRDLVARDNWGRKYAETWNNLILNANAAPWAPVNRGAAGVEEASSARIFELAGNTNFRTHYVHWRVIDDAVETSPADQYTGDLWGLYLAIEPTEGNFLDERNLPDGNVYSIEGGGGDKKHQGEGQPVDSSDWITFRNSLAAGGQTEAWYRANMDLDKLYTFMAINRLIGNVDVRPGDNYRYYHRSSDNKWEILGYDFDMQFIPAHHWGGTMDGVTVAGQPTSILAIMRHPALAREYRNRCRELMDLLASDGAADGGQIGQLLHEYASLVNPTGQTVTWANLDAAVWNLNPRTTGGHSGNFYRANMTDSRGGLDGTVSTGSWIRTLADPDGDGFSDFPNRIKWFVDFSTNTYPAGAAPWVRKATYTAGGGNDPDVNRQKGYGYKYLEWESLYGGYANANVEPGTAPNNDYPNTPTLTATGDPGFPTSGLDFTSGAFSDPQGSGTFAAWQWRIAEISAPGIPGYDSSKPCKYEIEALATSAPLTTAPGAFSIPLGMAEAGKTYRVRVRHKDATGNWGHWSLPVQFAATAPAVQLVHYWNFNTPAPLLTPTRTSGGGAITVSGTWESGTGQDFAAANSRLGNAAGSHLRVNLPIGQTVDIKAPTTGFEDIILRYETRRSGQGAGTQTVSYTLDGTNYVPFETFAIADGVPEVKVLDFRNLPDTDNNPAFAVRVTFQQAGGGTAGNNRFDNLTVEGRELPERYANWRIASFPNPADLADDNISGPQANPSGDGVENLIRYALGVGPYDPVAGLLPELLKNGGNHDFRFRYDATKPDLIWRVKGTNDLTTWPTVLFDSQTSTIPPLENGWLGIPLPAPGGGQDEGSKLFIRLEVELATP</sequence>
<reference evidence="4" key="1">
    <citation type="submission" date="2021-01" db="EMBL/GenBank/DDBJ databases">
        <title>Modified the classification status of verrucomicrobia.</title>
        <authorList>
            <person name="Feng X."/>
        </authorList>
    </citation>
    <scope>NUCLEOTIDE SEQUENCE</scope>
    <source>
        <strain evidence="4">JCM 18052</strain>
    </source>
</reference>
<evidence type="ECO:0000256" key="1">
    <source>
        <dbReference type="SAM" id="SignalP"/>
    </source>
</evidence>
<evidence type="ECO:0000259" key="2">
    <source>
        <dbReference type="PROSITE" id="PS50853"/>
    </source>
</evidence>
<dbReference type="SUPFAM" id="SSF49785">
    <property type="entry name" value="Galactose-binding domain-like"/>
    <property type="match status" value="1"/>
</dbReference>
<keyword evidence="1" id="KW-0732">Signal</keyword>
<evidence type="ECO:0000313" key="4">
    <source>
        <dbReference type="EMBL" id="MBK1816658.1"/>
    </source>
</evidence>
<dbReference type="InterPro" id="IPR036415">
    <property type="entry name" value="Lamin_tail_dom_sf"/>
</dbReference>
<dbReference type="PROSITE" id="PS50853">
    <property type="entry name" value="FN3"/>
    <property type="match status" value="2"/>
</dbReference>
<proteinExistence type="predicted"/>
<dbReference type="InterPro" id="IPR014867">
    <property type="entry name" value="Spore_coat_CotH_CotH2/3/7"/>
</dbReference>
<feature type="domain" description="LTD" evidence="3">
    <location>
        <begin position="497"/>
        <end position="614"/>
    </location>
</feature>
<dbReference type="InterPro" id="IPR003961">
    <property type="entry name" value="FN3_dom"/>
</dbReference>
<dbReference type="Gene3D" id="2.60.40.10">
    <property type="entry name" value="Immunoglobulins"/>
    <property type="match status" value="2"/>
</dbReference>
<dbReference type="SUPFAM" id="SSF74853">
    <property type="entry name" value="Lamin A/C globular tail domain"/>
    <property type="match status" value="1"/>
</dbReference>
<dbReference type="SUPFAM" id="SSF49265">
    <property type="entry name" value="Fibronectin type III"/>
    <property type="match status" value="2"/>
</dbReference>
<dbReference type="InterPro" id="IPR008979">
    <property type="entry name" value="Galactose-bd-like_sf"/>
</dbReference>
<accession>A0A934R634</accession>
<dbReference type="RefSeq" id="WP_200351590.1">
    <property type="nucleotide sequence ID" value="NZ_BAABHZ010000006.1"/>
</dbReference>
<dbReference type="InterPro" id="IPR054720">
    <property type="entry name" value="HpiC1"/>
</dbReference>
<organism evidence="4 5">
    <name type="scientific">Luteolibacter yonseiensis</name>
    <dbReference type="NCBI Taxonomy" id="1144680"/>
    <lineage>
        <taxon>Bacteria</taxon>
        <taxon>Pseudomonadati</taxon>
        <taxon>Verrucomicrobiota</taxon>
        <taxon>Verrucomicrobiia</taxon>
        <taxon>Verrucomicrobiales</taxon>
        <taxon>Verrucomicrobiaceae</taxon>
        <taxon>Luteolibacter</taxon>
    </lineage>
</organism>
<keyword evidence="5" id="KW-1185">Reference proteome</keyword>
<name>A0A934R634_9BACT</name>
<evidence type="ECO:0000313" key="5">
    <source>
        <dbReference type="Proteomes" id="UP000600139"/>
    </source>
</evidence>
<dbReference type="Gene3D" id="2.60.40.1260">
    <property type="entry name" value="Lamin Tail domain"/>
    <property type="match status" value="1"/>
</dbReference>
<dbReference type="CDD" id="cd00063">
    <property type="entry name" value="FN3"/>
    <property type="match status" value="1"/>
</dbReference>
<dbReference type="InterPro" id="IPR036116">
    <property type="entry name" value="FN3_sf"/>
</dbReference>
<dbReference type="SMART" id="SM00060">
    <property type="entry name" value="FN3"/>
    <property type="match status" value="3"/>
</dbReference>
<dbReference type="Pfam" id="PF00932">
    <property type="entry name" value="LTD"/>
    <property type="match status" value="1"/>
</dbReference>